<proteinExistence type="predicted"/>
<feature type="compositionally biased region" description="Low complexity" evidence="2">
    <location>
        <begin position="901"/>
        <end position="910"/>
    </location>
</feature>
<sequence length="2197" mass="249019">MSANDKFRLGYGDYRYGSILSYKNEVLQSVFINKESDMEDTPVNDRYAEGMHDVSPPMIRNYIPSGPDVEIYFKEYTLRDYYCWLKTYCYWYKLKLLDNAADSRLRLLEQIQIVSAVQIVKTVSIRVNTVMYKLARKNELKARGTLLMALSDKHRLKFNIHKDAKTLMEVIEKRFGGNKETKKVQKTLLKQQYENFTGSNLEDQSLDDLFNSLKIYEAEVKSSSTASPTTQNIDFLSSQNTDSTNESVSAAASVSTASIKVLVYALPNADTLSDVVIYSFFASQSNISQLNNDDLKQIDADDIEEMDLKWQMAMLTMRARRFLQRTEMNFGENRTTSIRVDMSKCDGVGSYDWSFQAEEEPTNYALMAFTSSSSSSSDNELRDNALVDLKKKFKKAEQERDELKLKLDKFQTSSKNLSQPSESDVSMHASPVYDRYNSGVGYHVIPPPYTGTFLPPKPNLVFHDAPTVNETDPSVFNVELKPTKSAKDLSQSNRPSAPLIEDWVSNSEDDSKGKPKNTQIVPSFVQPTKHVKTPRPSVKTVEHPIPAANLKTEISKPKGYGNNRNRKACFVCKSLTHLIKDCDYYAKKMVPTPVRNHAQRGNHQHYARMTLPNPQRHVVPTTVLTRSRLVPFSTARPVNTVVPYNNVIRPRPAKNVSTKPLSPPTRTINHRPSPSASNFHQKVTIAKAPQVHAVNGVQRNWAWKPKCPILDHVSQHISASITIKKFDYTDALERSKHMTGNMSYLADFEEINGGYIDFGGNLKGGKITGKGKNQERTEYIVLSPEFKLPDENQVLLRVPRENNMYNVDLKNIVPSRDLTCKFDGKAGERFLVGYSISRNQPNPSACIQEYFDADKVGEGIVQQYVPFPLWSSGFKDPQNTNDDVTFEVKEPEFEVEKPESEVYVSPSSSTKTKKHDDKTRREAKGKSPVELSTGFRNLSEEFKDFSDNSISEVNAVSTPVPAVGQISINSTNTFSAAGPSNSAVSPTHGKSLYVDHSQYPDDPNMLALEDITYSDDEKAVGAEADFPNFKTTITVSLIPTTRVHKDHPVTQIIGDFSLSTQTRSMTRMVKDQGGLTQINNKDFHTCMFACFLSQKEPKRAQNGFFRNKKDERGIVVKNKARLVGQGHTQEDGIDYEEVFAPVARIKAIRLFLAYASFMGFMVYQMDVKSAFLYETIEEEVYVCQPPGFEDPDYPNKVYKVVKTLYGLHQAPRACKDLCKAFEKLMKDKFQMSSMGELTFFLGLQVKQKQDGIFISQDKYVAKILRKFGLTDGKSASTSIDTEKPLLKDPDGEDMDVHTHSDYAGASLDRKFTKGGCQFFGCRLISWQCKKQTVVATLSTEAEYIAVANGIEVFAIDLKVTAVRLIVTAVNDVIRLQALIDRKKVFITEDTVHQALRLDDAESINYLSNEEIFAELARMGYEKPSTKLIFYKAFFLALVGNVDSSSKFCMYPRFLQLMIAAQVGDLTSHTTKYASLALTQKVFANMRRVGKRFYRVNTPLFKGMLVQQEAADDVDDVVANNVPANDVADDVIADDVADVVAHAAAEPTQPRVENLEQDKIAQALEIIKLKQRVKKLEKKNKLKVSGLTRLRKVGTTQRVESSTDTIEDDQEDASKQGGIITLIDADEDVTLEEVNADKDAKVVEDAAVQGRLEESQAQFYHINLEHADKVLTNDRSSYYTATIIIVAAAFITAAPSAAKRRKGVVIRDPEETATPSTIVHFEPKSKDKGKGTLVEEPKPLKKQAHIEQDEAYARELEAELNKNINYDDVIEHVKRKEKEDNVVLRPIFEKYVNSNVAFLEKSEKELEEEASRALKRKTTPLALNVPVVDYQIHIENNKPHYKIIRADGTHQLFLSFLSLLRNFDREDLEVLWQIVQEIFASLKPNNFSNDFLLAPLKAMFKKSDVKAQVWKNQRGIHGLAKVKSWRLLESCRVHIITFTTTQMILLVERRYPLIRFTLDQMLNNVRLEVKEESEVSLELLRFIRRQHFGVDIVEDFKEYTLRDYYSWLKTYCCWYKLKLLDNAADSRLRLLEQIQKVNVVQIVKTVSIRVNTVMYKHTTSMPEPVKSKPKIVCEPKVSNDAPIIEKYESDSDDDSVSNVQEDKEKPSFAFTDSVKHVKTSRENVKATSTPNHSPKVEKLDRNGTTRKGLVYAFTRKTCFVCNSFSHLIRDCDFYEKRLAKQAELTKSKNKVTGQRDNM</sequence>
<feature type="compositionally biased region" description="Basic and acidic residues" evidence="2">
    <location>
        <begin position="914"/>
        <end position="927"/>
    </location>
</feature>
<feature type="domain" description="CCHC-type" evidence="3">
    <location>
        <begin position="568"/>
        <end position="584"/>
    </location>
</feature>
<feature type="coiled-coil region" evidence="1">
    <location>
        <begin position="379"/>
        <end position="413"/>
    </location>
</feature>
<gene>
    <name evidence="4" type="ORF">Tci_000884</name>
</gene>
<name>A0A699GNW9_TANCI</name>
<feature type="region of interest" description="Disordered" evidence="2">
    <location>
        <begin position="653"/>
        <end position="677"/>
    </location>
</feature>
<feature type="domain" description="CCHC-type" evidence="3">
    <location>
        <begin position="2156"/>
        <end position="2172"/>
    </location>
</feature>
<feature type="region of interest" description="Disordered" evidence="2">
    <location>
        <begin position="485"/>
        <end position="559"/>
    </location>
</feature>
<evidence type="ECO:0000256" key="2">
    <source>
        <dbReference type="SAM" id="MobiDB-lite"/>
    </source>
</evidence>
<evidence type="ECO:0000259" key="3">
    <source>
        <dbReference type="SMART" id="SM00343"/>
    </source>
</evidence>
<dbReference type="EMBL" id="BKCJ010000029">
    <property type="protein sequence ID" value="GEU28906.1"/>
    <property type="molecule type" value="Genomic_DNA"/>
</dbReference>
<evidence type="ECO:0000256" key="1">
    <source>
        <dbReference type="SAM" id="Coils"/>
    </source>
</evidence>
<feature type="compositionally biased region" description="Polar residues" evidence="2">
    <location>
        <begin position="655"/>
        <end position="677"/>
    </location>
</feature>
<feature type="coiled-coil region" evidence="1">
    <location>
        <begin position="1551"/>
        <end position="1578"/>
    </location>
</feature>
<dbReference type="InterPro" id="IPR001878">
    <property type="entry name" value="Znf_CCHC"/>
</dbReference>
<organism evidence="4">
    <name type="scientific">Tanacetum cinerariifolium</name>
    <name type="common">Dalmatian daisy</name>
    <name type="synonym">Chrysanthemum cinerariifolium</name>
    <dbReference type="NCBI Taxonomy" id="118510"/>
    <lineage>
        <taxon>Eukaryota</taxon>
        <taxon>Viridiplantae</taxon>
        <taxon>Streptophyta</taxon>
        <taxon>Embryophyta</taxon>
        <taxon>Tracheophyta</taxon>
        <taxon>Spermatophyta</taxon>
        <taxon>Magnoliopsida</taxon>
        <taxon>eudicotyledons</taxon>
        <taxon>Gunneridae</taxon>
        <taxon>Pentapetalae</taxon>
        <taxon>asterids</taxon>
        <taxon>campanulids</taxon>
        <taxon>Asterales</taxon>
        <taxon>Asteraceae</taxon>
        <taxon>Asteroideae</taxon>
        <taxon>Anthemideae</taxon>
        <taxon>Anthemidinae</taxon>
        <taxon>Tanacetum</taxon>
    </lineage>
</organism>
<dbReference type="SMART" id="SM00343">
    <property type="entry name" value="ZnF_C2HC"/>
    <property type="match status" value="2"/>
</dbReference>
<dbReference type="Pfam" id="PF07727">
    <property type="entry name" value="RVT_2"/>
    <property type="match status" value="2"/>
</dbReference>
<comment type="caution">
    <text evidence="4">The sequence shown here is derived from an EMBL/GenBank/DDBJ whole genome shotgun (WGS) entry which is preliminary data.</text>
</comment>
<reference evidence="4" key="1">
    <citation type="journal article" date="2019" name="Sci. Rep.">
        <title>Draft genome of Tanacetum cinerariifolium, the natural source of mosquito coil.</title>
        <authorList>
            <person name="Yamashiro T."/>
            <person name="Shiraishi A."/>
            <person name="Satake H."/>
            <person name="Nakayama K."/>
        </authorList>
    </citation>
    <scope>NUCLEOTIDE SEQUENCE</scope>
</reference>
<accession>A0A699GNW9</accession>
<dbReference type="GO" id="GO:0008270">
    <property type="term" value="F:zinc ion binding"/>
    <property type="evidence" value="ECO:0007669"/>
    <property type="project" value="InterPro"/>
</dbReference>
<feature type="region of interest" description="Disordered" evidence="2">
    <location>
        <begin position="2118"/>
        <end position="2140"/>
    </location>
</feature>
<keyword evidence="1" id="KW-0175">Coiled coil</keyword>
<feature type="region of interest" description="Disordered" evidence="2">
    <location>
        <begin position="897"/>
        <end position="932"/>
    </location>
</feature>
<dbReference type="GO" id="GO:0003676">
    <property type="term" value="F:nucleic acid binding"/>
    <property type="evidence" value="ECO:0007669"/>
    <property type="project" value="InterPro"/>
</dbReference>
<evidence type="ECO:0000313" key="4">
    <source>
        <dbReference type="EMBL" id="GEU28906.1"/>
    </source>
</evidence>
<protein>
    <recommendedName>
        <fullName evidence="3">CCHC-type domain-containing protein</fullName>
    </recommendedName>
</protein>
<dbReference type="CDD" id="cd09272">
    <property type="entry name" value="RNase_HI_RT_Ty1"/>
    <property type="match status" value="1"/>
</dbReference>
<dbReference type="InterPro" id="IPR013103">
    <property type="entry name" value="RVT_2"/>
</dbReference>
<dbReference type="PANTHER" id="PTHR11439">
    <property type="entry name" value="GAG-POL-RELATED RETROTRANSPOSON"/>
    <property type="match status" value="1"/>
</dbReference>
<dbReference type="PANTHER" id="PTHR11439:SF509">
    <property type="entry name" value="RNA-DIRECTED DNA POLYMERASE"/>
    <property type="match status" value="1"/>
</dbReference>